<organism evidence="1 2">
    <name type="scientific">Serratia symbiotica str. Tucson</name>
    <dbReference type="NCBI Taxonomy" id="914128"/>
    <lineage>
        <taxon>Bacteria</taxon>
        <taxon>Pseudomonadati</taxon>
        <taxon>Pseudomonadota</taxon>
        <taxon>Gammaproteobacteria</taxon>
        <taxon>Enterobacterales</taxon>
        <taxon>Yersiniaceae</taxon>
        <taxon>Serratia</taxon>
        <taxon>Serratia symbiotica</taxon>
    </lineage>
</organism>
<dbReference type="GO" id="GO:0006313">
    <property type="term" value="P:DNA transposition"/>
    <property type="evidence" value="ECO:0007669"/>
    <property type="project" value="InterPro"/>
</dbReference>
<dbReference type="EMBL" id="GL636314">
    <property type="protein sequence ID" value="EFW11169.1"/>
    <property type="molecule type" value="Genomic_DNA"/>
</dbReference>
<dbReference type="Pfam" id="PF03400">
    <property type="entry name" value="DDE_Tnp_IS1"/>
    <property type="match status" value="1"/>
</dbReference>
<accession>E9CQK1</accession>
<keyword evidence="2" id="KW-1185">Reference proteome</keyword>
<protein>
    <submittedName>
        <fullName evidence="1">Transposase, IS1 family</fullName>
    </submittedName>
</protein>
<dbReference type="InterPro" id="IPR005063">
    <property type="entry name" value="Transposase_27"/>
</dbReference>
<evidence type="ECO:0000313" key="2">
    <source>
        <dbReference type="Proteomes" id="UP000013568"/>
    </source>
</evidence>
<dbReference type="Proteomes" id="UP000013568">
    <property type="component" value="Unassembled WGS sequence"/>
</dbReference>
<dbReference type="HOGENOM" id="CLU_2764144_0_0_6"/>
<gene>
    <name evidence="1" type="ORF">SSYM_0169</name>
</gene>
<evidence type="ECO:0000313" key="1">
    <source>
        <dbReference type="EMBL" id="EFW11169.1"/>
    </source>
</evidence>
<feature type="non-terminal residue" evidence="1">
    <location>
        <position position="71"/>
    </location>
</feature>
<dbReference type="AlphaFoldDB" id="E9CQK1"/>
<sequence length="71" mass="8310">MLPDKKHITGKLYTQRVERENLTLRNRPKRLNRKTFGHSKSAKCMISSSVDLLSVNIICYSINQRIEYTTL</sequence>
<name>E9CQK1_9GAMM</name>
<dbReference type="GO" id="GO:0004803">
    <property type="term" value="F:transposase activity"/>
    <property type="evidence" value="ECO:0007669"/>
    <property type="project" value="InterPro"/>
</dbReference>
<reference evidence="2" key="1">
    <citation type="journal article" date="2011" name="Genome Biol. Evol.">
        <title>Massive genomic decay in Serratia symbiotica, a recently evolved symbiont of aphids.</title>
        <authorList>
            <person name="Burke G.R."/>
            <person name="Moran N.A."/>
        </authorList>
    </citation>
    <scope>NUCLEOTIDE SEQUENCE [LARGE SCALE GENOMIC DNA]</scope>
    <source>
        <strain evidence="2">Tucson</strain>
    </source>
</reference>
<proteinExistence type="predicted"/>
<dbReference type="GO" id="GO:0003677">
    <property type="term" value="F:DNA binding"/>
    <property type="evidence" value="ECO:0007669"/>
    <property type="project" value="InterPro"/>
</dbReference>